<comment type="caution">
    <text evidence="2">The sequence shown here is derived from an EMBL/GenBank/DDBJ whole genome shotgun (WGS) entry which is preliminary data.</text>
</comment>
<accession>A0A4R8UF91</accession>
<proteinExistence type="predicted"/>
<evidence type="ECO:0000256" key="1">
    <source>
        <dbReference type="SAM" id="MobiDB-lite"/>
    </source>
</evidence>
<feature type="region of interest" description="Disordered" evidence="1">
    <location>
        <begin position="14"/>
        <end position="38"/>
    </location>
</feature>
<keyword evidence="3" id="KW-1185">Reference proteome</keyword>
<dbReference type="AlphaFoldDB" id="A0A4R8UF91"/>
<name>A0A4R8UF91_9MICO</name>
<dbReference type="OrthoDB" id="3732226at2"/>
<evidence type="ECO:0000313" key="2">
    <source>
        <dbReference type="EMBL" id="TFB52578.1"/>
    </source>
</evidence>
<gene>
    <name evidence="2" type="ORF">E3O23_06170</name>
</gene>
<sequence length="151" mass="15514">MITAVVGMAMAASGCSAPGPDPGGATATSPEPGKSISNAGETASWELLNAAEITPESTVLRLGVTRIECASGITGTVLEPEIQCDGEQIVIRTSVETPEPGDYSCPGNNMVPITVHLQSPVGQRQLFDAACLDAETLATAFCVDGGVRWRP</sequence>
<organism evidence="2 3">
    <name type="scientific">Cryobacterium tagatosivorans</name>
    <dbReference type="NCBI Taxonomy" id="1259199"/>
    <lineage>
        <taxon>Bacteria</taxon>
        <taxon>Bacillati</taxon>
        <taxon>Actinomycetota</taxon>
        <taxon>Actinomycetes</taxon>
        <taxon>Micrococcales</taxon>
        <taxon>Microbacteriaceae</taxon>
        <taxon>Cryobacterium</taxon>
    </lineage>
</organism>
<reference evidence="2 3" key="1">
    <citation type="submission" date="2019-03" db="EMBL/GenBank/DDBJ databases">
        <title>Genomics of glacier-inhabiting Cryobacterium strains.</title>
        <authorList>
            <person name="Liu Q."/>
            <person name="Xin Y.-H."/>
        </authorList>
    </citation>
    <scope>NUCLEOTIDE SEQUENCE [LARGE SCALE GENOMIC DNA]</scope>
    <source>
        <strain evidence="2 3">Sr47</strain>
    </source>
</reference>
<protein>
    <submittedName>
        <fullName evidence="2">Uncharacterized protein</fullName>
    </submittedName>
</protein>
<dbReference type="RefSeq" id="WP_134489194.1">
    <property type="nucleotide sequence ID" value="NZ_SOEZ01000033.1"/>
</dbReference>
<dbReference type="EMBL" id="SOEZ01000033">
    <property type="protein sequence ID" value="TFB52578.1"/>
    <property type="molecule type" value="Genomic_DNA"/>
</dbReference>
<dbReference type="Proteomes" id="UP000297866">
    <property type="component" value="Unassembled WGS sequence"/>
</dbReference>
<evidence type="ECO:0000313" key="3">
    <source>
        <dbReference type="Proteomes" id="UP000297866"/>
    </source>
</evidence>